<evidence type="ECO:0000313" key="2">
    <source>
        <dbReference type="EMBL" id="RDW61165.1"/>
    </source>
</evidence>
<evidence type="ECO:0000256" key="1">
    <source>
        <dbReference type="SAM" id="MobiDB-lite"/>
    </source>
</evidence>
<feature type="compositionally biased region" description="Polar residues" evidence="1">
    <location>
        <begin position="402"/>
        <end position="416"/>
    </location>
</feature>
<accession>A0A3D8QH83</accession>
<feature type="region of interest" description="Disordered" evidence="1">
    <location>
        <begin position="322"/>
        <end position="419"/>
    </location>
</feature>
<protein>
    <submittedName>
        <fullName evidence="2">Uncharacterized protein</fullName>
    </submittedName>
</protein>
<feature type="compositionally biased region" description="Polar residues" evidence="1">
    <location>
        <begin position="32"/>
        <end position="43"/>
    </location>
</feature>
<evidence type="ECO:0000313" key="3">
    <source>
        <dbReference type="Proteomes" id="UP000256690"/>
    </source>
</evidence>
<keyword evidence="3" id="KW-1185">Reference proteome</keyword>
<dbReference type="AlphaFoldDB" id="A0A3D8QH83"/>
<organism evidence="2 3">
    <name type="scientific">Aspergillus mulundensis</name>
    <dbReference type="NCBI Taxonomy" id="1810919"/>
    <lineage>
        <taxon>Eukaryota</taxon>
        <taxon>Fungi</taxon>
        <taxon>Dikarya</taxon>
        <taxon>Ascomycota</taxon>
        <taxon>Pezizomycotina</taxon>
        <taxon>Eurotiomycetes</taxon>
        <taxon>Eurotiomycetidae</taxon>
        <taxon>Eurotiales</taxon>
        <taxon>Aspergillaceae</taxon>
        <taxon>Aspergillus</taxon>
        <taxon>Aspergillus subgen. Nidulantes</taxon>
    </lineage>
</organism>
<proteinExistence type="predicted"/>
<name>A0A3D8QH83_9EURO</name>
<reference evidence="2 3" key="1">
    <citation type="journal article" date="2018" name="IMA Fungus">
        <title>IMA Genome-F 9: Draft genome sequence of Annulohypoxylon stygium, Aspergillus mulundensis, Berkeleyomyces basicola (syn. Thielaviopsis basicola), Ceratocystis smalleyi, two Cercospora beticola strains, Coleophoma cylindrospora, Fusarium fracticaudum, Phialophora cf. hyalina, and Morchella septimelata.</title>
        <authorList>
            <person name="Wingfield B.D."/>
            <person name="Bills G.F."/>
            <person name="Dong Y."/>
            <person name="Huang W."/>
            <person name="Nel W.J."/>
            <person name="Swalarsk-Parry B.S."/>
            <person name="Vaghefi N."/>
            <person name="Wilken P.M."/>
            <person name="An Z."/>
            <person name="de Beer Z.W."/>
            <person name="De Vos L."/>
            <person name="Chen L."/>
            <person name="Duong T.A."/>
            <person name="Gao Y."/>
            <person name="Hammerbacher A."/>
            <person name="Kikkert J.R."/>
            <person name="Li Y."/>
            <person name="Li H."/>
            <person name="Li K."/>
            <person name="Li Q."/>
            <person name="Liu X."/>
            <person name="Ma X."/>
            <person name="Naidoo K."/>
            <person name="Pethybridge S.J."/>
            <person name="Sun J."/>
            <person name="Steenkamp E.T."/>
            <person name="van der Nest M.A."/>
            <person name="van Wyk S."/>
            <person name="Wingfield M.J."/>
            <person name="Xiong C."/>
            <person name="Yue Q."/>
            <person name="Zhang X."/>
        </authorList>
    </citation>
    <scope>NUCLEOTIDE SEQUENCE [LARGE SCALE GENOMIC DNA]</scope>
    <source>
        <strain evidence="2 3">DSM 5745</strain>
    </source>
</reference>
<feature type="compositionally biased region" description="Polar residues" evidence="1">
    <location>
        <begin position="224"/>
        <end position="233"/>
    </location>
</feature>
<comment type="caution">
    <text evidence="2">The sequence shown here is derived from an EMBL/GenBank/DDBJ whole genome shotgun (WGS) entry which is preliminary data.</text>
</comment>
<dbReference type="RefSeq" id="XP_026598697.1">
    <property type="nucleotide sequence ID" value="XM_026752679.1"/>
</dbReference>
<feature type="compositionally biased region" description="Polar residues" evidence="1">
    <location>
        <begin position="339"/>
        <end position="353"/>
    </location>
</feature>
<dbReference type="Proteomes" id="UP000256690">
    <property type="component" value="Unassembled WGS sequence"/>
</dbReference>
<sequence length="585" mass="62114">MASQQKAAGLPSKPPQGIPRPLRPLQHKLPSSIHQRTFPQLQRVSHDRVELGNGSNVPSTRPGCRCPRCGSPRGHRPGCADFNIANERKEHKELERKKAIKQNQYEASRGAGLNVPVSAADAPYGLAIYPPGSAPPPPSAWPAAVIDLTDDTPATFASSFLNTEPALSRIRQNTSAAEAPLSATVSSSNENHQPLFPPRRSEDDASSAPYSPPAAIPHSSPTSYQPTSATSAGTPALFGHRDTFPFTLAARHRSPFDLSSGLPSPDDSFASFTEPATFAAGRVFRLEPRRFSQTPTQRLSLVDRRPALAPFASQTFSRQHVPVTIGPRAEAPASGPSRMPTSTSDPRLNTNGKRSFGDSFENDSLFVSPSPTEPRPLFDLPPTPPRAGPPGALERAKDTPDANANSYRPSLSQPTGTGRRVCLFTNTSAKRTGMPTPPAAMNTAPPAPAWPASTSVSTSTSATSSGIPAFTSAVPASSHPAPPVLPRPVPGYVWIGSGWHGPVWTCALPAHMGGNPGDIRARADGGDQIASAKKKRKGSFFELADATDESESEGGVSSEEPVASPKKVVRLKLNPRPRPPRESFR</sequence>
<dbReference type="EMBL" id="PVWQ01000017">
    <property type="protein sequence ID" value="RDW61165.1"/>
    <property type="molecule type" value="Genomic_DNA"/>
</dbReference>
<feature type="compositionally biased region" description="Polar residues" evidence="1">
    <location>
        <begin position="183"/>
        <end position="192"/>
    </location>
</feature>
<gene>
    <name evidence="2" type="ORF">DSM5745_10663</name>
</gene>
<feature type="compositionally biased region" description="Pro residues" evidence="1">
    <location>
        <begin position="371"/>
        <end position="388"/>
    </location>
</feature>
<dbReference type="GeneID" id="38121033"/>
<feature type="compositionally biased region" description="Low complexity" evidence="1">
    <location>
        <begin position="553"/>
        <end position="564"/>
    </location>
</feature>
<feature type="compositionally biased region" description="Pro residues" evidence="1">
    <location>
        <begin position="12"/>
        <end position="22"/>
    </location>
</feature>
<feature type="region of interest" description="Disordered" evidence="1">
    <location>
        <begin position="172"/>
        <end position="236"/>
    </location>
</feature>
<feature type="region of interest" description="Disordered" evidence="1">
    <location>
        <begin position="1"/>
        <end position="81"/>
    </location>
</feature>
<feature type="region of interest" description="Disordered" evidence="1">
    <location>
        <begin position="544"/>
        <end position="585"/>
    </location>
</feature>